<dbReference type="SUPFAM" id="SSF81665">
    <property type="entry name" value="Calcium ATPase, transmembrane domain M"/>
    <property type="match status" value="3"/>
</dbReference>
<dbReference type="GO" id="GO:1902600">
    <property type="term" value="P:proton transmembrane transport"/>
    <property type="evidence" value="ECO:0007669"/>
    <property type="project" value="TreeGrafter"/>
</dbReference>
<evidence type="ECO:0000256" key="2">
    <source>
        <dbReference type="ARBA" id="ARBA00022475"/>
    </source>
</evidence>
<keyword evidence="12" id="KW-1185">Reference proteome</keyword>
<dbReference type="Gene3D" id="1.20.1110.10">
    <property type="entry name" value="Calcium-transporting ATPase, transmembrane domain"/>
    <property type="match status" value="5"/>
</dbReference>
<comment type="caution">
    <text evidence="11">The sequence shown here is derived from an EMBL/GenBank/DDBJ whole genome shotgun (WGS) entry which is preliminary data.</text>
</comment>
<gene>
    <name evidence="11" type="ORF">JKP88DRAFT_354106</name>
</gene>
<dbReference type="PANTHER" id="PTHR43294:SF21">
    <property type="entry name" value="CATION TRANSPORTING ATPASE"/>
    <property type="match status" value="1"/>
</dbReference>
<feature type="domain" description="Cation-transporting P-type ATPase C-terminal" evidence="10">
    <location>
        <begin position="1016"/>
        <end position="1183"/>
    </location>
</feature>
<dbReference type="GO" id="GO:0005524">
    <property type="term" value="F:ATP binding"/>
    <property type="evidence" value="ECO:0007669"/>
    <property type="project" value="UniProtKB-KW"/>
</dbReference>
<dbReference type="GO" id="GO:1990573">
    <property type="term" value="P:potassium ion import across plasma membrane"/>
    <property type="evidence" value="ECO:0007669"/>
    <property type="project" value="TreeGrafter"/>
</dbReference>
<feature type="transmembrane region" description="Helical" evidence="8">
    <location>
        <begin position="301"/>
        <end position="322"/>
    </location>
</feature>
<evidence type="ECO:0000259" key="10">
    <source>
        <dbReference type="Pfam" id="PF00689"/>
    </source>
</evidence>
<dbReference type="InterPro" id="IPR050510">
    <property type="entry name" value="Cation_transp_ATPase_P-type"/>
</dbReference>
<dbReference type="PANTHER" id="PTHR43294">
    <property type="entry name" value="SODIUM/POTASSIUM-TRANSPORTING ATPASE SUBUNIT ALPHA"/>
    <property type="match status" value="1"/>
</dbReference>
<keyword evidence="7 8" id="KW-0472">Membrane</keyword>
<dbReference type="GO" id="GO:0006883">
    <property type="term" value="P:intracellular sodium ion homeostasis"/>
    <property type="evidence" value="ECO:0007669"/>
    <property type="project" value="TreeGrafter"/>
</dbReference>
<feature type="transmembrane region" description="Helical" evidence="8">
    <location>
        <begin position="334"/>
        <end position="358"/>
    </location>
</feature>
<sequence length="1210" mass="128918">MTDTNTVISGSVGSDLEAGRRRKRRVTSLAEAIRYRARGRIIARTRRKSQLPDAAAKSPRPAPDVDEHLLSLEALAERYAPPLVLQYLRLLRDPLTAILLVAAALSLASQAAADDGDNTPVYLGLVLLAVTLANTTVDFVQARKMAAMVKSLAALAPPRAVALRGGAAAEVGAAQLARGDVVLLKAGDKVDVARLVRGDVILLKACDKVPADIRLIKTTGMAVDNSNLTGEGDPQARDIAAHSPAVLEAANLLFMGTTVVTGAGVGVVIRRGDDSVIGRVSVLAGASKDDLQSPLTKEMKAIVLLMGGVAFCFACVLFIIGMTRGFGFTTSLSISIGVFVAFALTGMPATVTMVLAYASRQLSKHNFLVTMVLAYASRQLSKHNVTMVLAYASRQLSKHNVLVKNLHAMDTLGAITLLCSDKTGTLTMNVMTVVEAWRFGQKLQVKAGTDAAAALVDPRHDRLTLCMALCNSAHFVRSADNMALPITERAAVGDATETALLRHVAAASDVEQLRRDFAAALEVPFSSDRKWAAGVFRCGGGRFVAFLKGAPERVIRRCAEYYKHGADGSAERCPMDDELSAAFQATYERMAGKGQRVIACATLDLDPAQYPESTRFDEDTYPFEDMVFLGLVALQDPPKPGVTQAIDECNTAGIQVMMITGDHPLTAEAIAREAMMITGDHPLTAEAIAREVHIIRGRTKASAALDLGMPLDHVQPEHYDAVVLHGETLAAMSEDEWAEAPSKHEVVFARTDVTACNGCHCQLRAHALSKRKALSKREVVIARASALSKREVVFARTSPQQKLEIVTRAQAMGHVVGMIGDGVNDSPALRRADMGIAMALTGSEVSREAASLILLDDNFTSVVVGIRRGRVIFRNMKKAICCTLGHIMAEIVPAISLLILGLPLGLSAFLILFIDLGTEIAPVMSFAFEDADADVMRRPPRRAIAPRDVVVDADEERHLQKLTALEVAEADDDEIDAEADASKSGAAALWSRALRAATRCAGGVPFRSGGKEDVPANPADERLVDMDTFYFAFVQNGFFGVVTGLVVYFLVFNHYGVPPSALLGAAPDYFPATNGDNFNFNGGTLSSSAQDAVLSSVQSAYYFTIVVTQFFTAHILKATGASVICSRAACANKWTYVAMAFSAALACVVTLTPGVQTVLGSRNFPAWAVAVAAAGGAAHVAFESAKRFVKRALMKKKSKVEVSAAAVASA</sequence>
<dbReference type="GO" id="GO:0016887">
    <property type="term" value="F:ATP hydrolysis activity"/>
    <property type="evidence" value="ECO:0007669"/>
    <property type="project" value="InterPro"/>
</dbReference>
<dbReference type="Pfam" id="PF00122">
    <property type="entry name" value="E1-E2_ATPase"/>
    <property type="match status" value="1"/>
</dbReference>
<dbReference type="Proteomes" id="UP000664859">
    <property type="component" value="Unassembled WGS sequence"/>
</dbReference>
<organism evidence="11 12">
    <name type="scientific">Tribonema minus</name>
    <dbReference type="NCBI Taxonomy" id="303371"/>
    <lineage>
        <taxon>Eukaryota</taxon>
        <taxon>Sar</taxon>
        <taxon>Stramenopiles</taxon>
        <taxon>Ochrophyta</taxon>
        <taxon>PX clade</taxon>
        <taxon>Xanthophyceae</taxon>
        <taxon>Tribonematales</taxon>
        <taxon>Tribonemataceae</taxon>
        <taxon>Tribonema</taxon>
    </lineage>
</organism>
<name>A0A835Z4Y4_9STRA</name>
<evidence type="ECO:0000313" key="12">
    <source>
        <dbReference type="Proteomes" id="UP000664859"/>
    </source>
</evidence>
<comment type="subcellular location">
    <subcellularLocation>
        <location evidence="1">Cell membrane</location>
        <topology evidence="1">Multi-pass membrane protein</topology>
    </subcellularLocation>
</comment>
<dbReference type="PRINTS" id="PR00119">
    <property type="entry name" value="CATATPASE"/>
</dbReference>
<feature type="transmembrane region" description="Helical" evidence="8">
    <location>
        <begin position="95"/>
        <end position="113"/>
    </location>
</feature>
<evidence type="ECO:0000256" key="4">
    <source>
        <dbReference type="ARBA" id="ARBA00022741"/>
    </source>
</evidence>
<keyword evidence="2" id="KW-1003">Cell membrane</keyword>
<dbReference type="Pfam" id="PF00689">
    <property type="entry name" value="Cation_ATPase_C"/>
    <property type="match status" value="2"/>
</dbReference>
<dbReference type="NCBIfam" id="TIGR01494">
    <property type="entry name" value="ATPase_P-type"/>
    <property type="match status" value="1"/>
</dbReference>
<feature type="transmembrane region" description="Helical" evidence="8">
    <location>
        <begin position="1100"/>
        <end position="1124"/>
    </location>
</feature>
<evidence type="ECO:0000256" key="5">
    <source>
        <dbReference type="ARBA" id="ARBA00022840"/>
    </source>
</evidence>
<dbReference type="InterPro" id="IPR023214">
    <property type="entry name" value="HAD_sf"/>
</dbReference>
<dbReference type="InterPro" id="IPR023298">
    <property type="entry name" value="ATPase_P-typ_TM_dom_sf"/>
</dbReference>
<feature type="transmembrane region" description="Helical" evidence="8">
    <location>
        <begin position="1029"/>
        <end position="1051"/>
    </location>
</feature>
<evidence type="ECO:0000313" key="11">
    <source>
        <dbReference type="EMBL" id="KAG5185752.1"/>
    </source>
</evidence>
<dbReference type="EMBL" id="JAFCMP010000123">
    <property type="protein sequence ID" value="KAG5185752.1"/>
    <property type="molecule type" value="Genomic_DNA"/>
</dbReference>
<dbReference type="InterPro" id="IPR018303">
    <property type="entry name" value="ATPase_P-typ_P_site"/>
</dbReference>
<dbReference type="SUPFAM" id="SSF56784">
    <property type="entry name" value="HAD-like"/>
    <property type="match status" value="1"/>
</dbReference>
<evidence type="ECO:0000256" key="6">
    <source>
        <dbReference type="ARBA" id="ARBA00022989"/>
    </source>
</evidence>
<feature type="transmembrane region" description="Helical" evidence="8">
    <location>
        <begin position="119"/>
        <end position="140"/>
    </location>
</feature>
<protein>
    <submittedName>
        <fullName evidence="11">Uncharacterized protein</fullName>
    </submittedName>
</protein>
<reference evidence="11" key="1">
    <citation type="submission" date="2021-02" db="EMBL/GenBank/DDBJ databases">
        <title>First Annotated Genome of the Yellow-green Alga Tribonema minus.</title>
        <authorList>
            <person name="Mahan K.M."/>
        </authorList>
    </citation>
    <scope>NUCLEOTIDE SEQUENCE</scope>
    <source>
        <strain evidence="11">UTEX B ZZ1240</strain>
    </source>
</reference>
<dbReference type="InterPro" id="IPR001757">
    <property type="entry name" value="P_typ_ATPase"/>
</dbReference>
<dbReference type="GO" id="GO:0005886">
    <property type="term" value="C:plasma membrane"/>
    <property type="evidence" value="ECO:0007669"/>
    <property type="project" value="UniProtKB-SubCell"/>
</dbReference>
<keyword evidence="4" id="KW-0547">Nucleotide-binding</keyword>
<dbReference type="AlphaFoldDB" id="A0A835Z4Y4"/>
<keyword evidence="5" id="KW-0067">ATP-binding</keyword>
<feature type="domain" description="P-type ATPase A" evidence="9">
    <location>
        <begin position="189"/>
        <end position="281"/>
    </location>
</feature>
<evidence type="ECO:0000256" key="7">
    <source>
        <dbReference type="ARBA" id="ARBA00023136"/>
    </source>
</evidence>
<dbReference type="GO" id="GO:0030007">
    <property type="term" value="P:intracellular potassium ion homeostasis"/>
    <property type="evidence" value="ECO:0007669"/>
    <property type="project" value="TreeGrafter"/>
</dbReference>
<dbReference type="SUPFAM" id="SSF81660">
    <property type="entry name" value="Metal cation-transporting ATPase, ATP-binding domain N"/>
    <property type="match status" value="1"/>
</dbReference>
<dbReference type="GO" id="GO:0036376">
    <property type="term" value="P:sodium ion export across plasma membrane"/>
    <property type="evidence" value="ECO:0007669"/>
    <property type="project" value="TreeGrafter"/>
</dbReference>
<dbReference type="InterPro" id="IPR036412">
    <property type="entry name" value="HAD-like_sf"/>
</dbReference>
<dbReference type="OrthoDB" id="3352408at2759"/>
<dbReference type="InterPro" id="IPR006068">
    <property type="entry name" value="ATPase_P-typ_cation-transptr_C"/>
</dbReference>
<dbReference type="InterPro" id="IPR023299">
    <property type="entry name" value="ATPase_P-typ_cyto_dom_N"/>
</dbReference>
<evidence type="ECO:0000259" key="9">
    <source>
        <dbReference type="Pfam" id="PF00122"/>
    </source>
</evidence>
<dbReference type="SUPFAM" id="SSF81653">
    <property type="entry name" value="Calcium ATPase, transduction domain A"/>
    <property type="match status" value="1"/>
</dbReference>
<dbReference type="Gene3D" id="3.40.1110.10">
    <property type="entry name" value="Calcium-transporting ATPase, cytoplasmic domain N"/>
    <property type="match status" value="1"/>
</dbReference>
<dbReference type="Gene3D" id="2.70.150.10">
    <property type="entry name" value="Calcium-transporting ATPase, cytoplasmic transduction domain A"/>
    <property type="match status" value="2"/>
</dbReference>
<keyword evidence="6 8" id="KW-1133">Transmembrane helix</keyword>
<dbReference type="PROSITE" id="PS00154">
    <property type="entry name" value="ATPASE_E1_E2"/>
    <property type="match status" value="1"/>
</dbReference>
<evidence type="ECO:0000256" key="8">
    <source>
        <dbReference type="SAM" id="Phobius"/>
    </source>
</evidence>
<feature type="transmembrane region" description="Helical" evidence="8">
    <location>
        <begin position="1136"/>
        <end position="1158"/>
    </location>
</feature>
<feature type="domain" description="Cation-transporting P-type ATPase C-terminal" evidence="10">
    <location>
        <begin position="903"/>
        <end position="942"/>
    </location>
</feature>
<dbReference type="InterPro" id="IPR059000">
    <property type="entry name" value="ATPase_P-type_domA"/>
</dbReference>
<evidence type="ECO:0000256" key="3">
    <source>
        <dbReference type="ARBA" id="ARBA00022692"/>
    </source>
</evidence>
<dbReference type="GO" id="GO:0005391">
    <property type="term" value="F:P-type sodium:potassium-exchanging transporter activity"/>
    <property type="evidence" value="ECO:0007669"/>
    <property type="project" value="TreeGrafter"/>
</dbReference>
<dbReference type="InterPro" id="IPR008250">
    <property type="entry name" value="ATPase_P-typ_transduc_dom_A_sf"/>
</dbReference>
<keyword evidence="3 8" id="KW-0812">Transmembrane</keyword>
<feature type="transmembrane region" description="Helical" evidence="8">
    <location>
        <begin position="1164"/>
        <end position="1182"/>
    </location>
</feature>
<proteinExistence type="predicted"/>
<dbReference type="Pfam" id="PF13246">
    <property type="entry name" value="Cation_ATPase"/>
    <property type="match status" value="1"/>
</dbReference>
<evidence type="ECO:0000256" key="1">
    <source>
        <dbReference type="ARBA" id="ARBA00004651"/>
    </source>
</evidence>
<dbReference type="Gene3D" id="3.40.50.1000">
    <property type="entry name" value="HAD superfamily/HAD-like"/>
    <property type="match status" value="3"/>
</dbReference>
<accession>A0A835Z4Y4</accession>